<dbReference type="OrthoDB" id="69177at2759"/>
<evidence type="ECO:0000256" key="3">
    <source>
        <dbReference type="ARBA" id="ARBA00022964"/>
    </source>
</evidence>
<keyword evidence="2" id="KW-0479">Metal-binding</keyword>
<dbReference type="GO" id="GO:0005506">
    <property type="term" value="F:iron ion binding"/>
    <property type="evidence" value="ECO:0007669"/>
    <property type="project" value="InterPro"/>
</dbReference>
<sequence length="247" mass="27859">MAASTPTLPASFLESPAKDISASKIDFATSTLPEYQHLYAVVIDGALSRTECEELLKAAEATSNGTWERAMVNVGMGQQRMITDIRNCGRIIWDSKDVVDRIWSRLADVAEVQEILRLAKVPRIFGNGPAKRNEVWTFTRPNERMRFLKYTGGEYFHAHQDGTYETPDRRERSYFTLHLYLSDAAEKDGGATAFHSMSMHTAKDVKVFPKQGRVLIFQHRGLLHSGDEVTGGTKYTMRTDLMYTLDG</sequence>
<accession>A0A6J3M9K5</accession>
<dbReference type="PANTHER" id="PTHR10869:SF241">
    <property type="entry name" value="FE2OG DIOXYGENASE DOMAIN-CONTAINING PROTEIN"/>
    <property type="match status" value="1"/>
</dbReference>
<dbReference type="AlphaFoldDB" id="A0A6J3M9K5"/>
<evidence type="ECO:0000259" key="6">
    <source>
        <dbReference type="PROSITE" id="PS51471"/>
    </source>
</evidence>
<organism evidence="8">
    <name type="scientific">Dissoconium aciculare CBS 342.82</name>
    <dbReference type="NCBI Taxonomy" id="1314786"/>
    <lineage>
        <taxon>Eukaryota</taxon>
        <taxon>Fungi</taxon>
        <taxon>Dikarya</taxon>
        <taxon>Ascomycota</taxon>
        <taxon>Pezizomycotina</taxon>
        <taxon>Dothideomycetes</taxon>
        <taxon>Dothideomycetidae</taxon>
        <taxon>Mycosphaerellales</taxon>
        <taxon>Dissoconiaceae</taxon>
        <taxon>Dissoconium</taxon>
    </lineage>
</organism>
<dbReference type="PROSITE" id="PS51471">
    <property type="entry name" value="FE2OG_OXY"/>
    <property type="match status" value="1"/>
</dbReference>
<name>A0A6J3M9K5_9PEZI</name>
<reference evidence="8" key="3">
    <citation type="submission" date="2025-08" db="UniProtKB">
        <authorList>
            <consortium name="RefSeq"/>
        </authorList>
    </citation>
    <scope>IDENTIFICATION</scope>
    <source>
        <strain evidence="8">CBS 342.82</strain>
    </source>
</reference>
<dbReference type="GeneID" id="54360302"/>
<keyword evidence="3" id="KW-0223">Dioxygenase</keyword>
<dbReference type="GO" id="GO:0031418">
    <property type="term" value="F:L-ascorbic acid binding"/>
    <property type="evidence" value="ECO:0007669"/>
    <property type="project" value="InterPro"/>
</dbReference>
<dbReference type="Proteomes" id="UP000504637">
    <property type="component" value="Unplaced"/>
</dbReference>
<dbReference type="InterPro" id="IPR005123">
    <property type="entry name" value="Oxoglu/Fe-dep_dioxygenase_dom"/>
</dbReference>
<dbReference type="GO" id="GO:0004656">
    <property type="term" value="F:procollagen-proline 4-dioxygenase activity"/>
    <property type="evidence" value="ECO:0007669"/>
    <property type="project" value="TreeGrafter"/>
</dbReference>
<dbReference type="InterPro" id="IPR006620">
    <property type="entry name" value="Pro_4_hyd_alph"/>
</dbReference>
<feature type="domain" description="Fe2OG dioxygenase" evidence="6">
    <location>
        <begin position="141"/>
        <end position="243"/>
    </location>
</feature>
<evidence type="ECO:0000313" key="8">
    <source>
        <dbReference type="RefSeq" id="XP_033461564.1"/>
    </source>
</evidence>
<reference evidence="8" key="2">
    <citation type="submission" date="2020-04" db="EMBL/GenBank/DDBJ databases">
        <authorList>
            <consortium name="NCBI Genome Project"/>
        </authorList>
    </citation>
    <scope>NUCLEOTIDE SEQUENCE</scope>
    <source>
        <strain evidence="8">CBS 342.82</strain>
    </source>
</reference>
<dbReference type="Pfam" id="PF13640">
    <property type="entry name" value="2OG-FeII_Oxy_3"/>
    <property type="match status" value="1"/>
</dbReference>
<evidence type="ECO:0000256" key="4">
    <source>
        <dbReference type="ARBA" id="ARBA00023002"/>
    </source>
</evidence>
<keyword evidence="7" id="KW-1185">Reference proteome</keyword>
<evidence type="ECO:0000256" key="1">
    <source>
        <dbReference type="ARBA" id="ARBA00001961"/>
    </source>
</evidence>
<protein>
    <recommendedName>
        <fullName evidence="6">Fe2OG dioxygenase domain-containing protein</fullName>
    </recommendedName>
</protein>
<keyword evidence="5" id="KW-0408">Iron</keyword>
<dbReference type="PANTHER" id="PTHR10869">
    <property type="entry name" value="PROLYL 4-HYDROXYLASE ALPHA SUBUNIT"/>
    <property type="match status" value="1"/>
</dbReference>
<proteinExistence type="predicted"/>
<reference evidence="8" key="1">
    <citation type="submission" date="2020-01" db="EMBL/GenBank/DDBJ databases">
        <authorList>
            <consortium name="DOE Joint Genome Institute"/>
            <person name="Haridas S."/>
            <person name="Albert R."/>
            <person name="Binder M."/>
            <person name="Bloem J."/>
            <person name="Labutti K."/>
            <person name="Salamov A."/>
            <person name="Andreopoulos B."/>
            <person name="Baker S.E."/>
            <person name="Barry K."/>
            <person name="Bills G."/>
            <person name="Bluhm B.H."/>
            <person name="Cannon C."/>
            <person name="Castanera R."/>
            <person name="Culley D.E."/>
            <person name="Daum C."/>
            <person name="Ezra D."/>
            <person name="Gonzalez J.B."/>
            <person name="Henrissat B."/>
            <person name="Kuo A."/>
            <person name="Liang C."/>
            <person name="Lipzen A."/>
            <person name="Lutzoni F."/>
            <person name="Magnuson J."/>
            <person name="Mondo S."/>
            <person name="Nolan M."/>
            <person name="Ohm R."/>
            <person name="Pangilinan J."/>
            <person name="Park H.-J."/>
            <person name="Ramirez L."/>
            <person name="Alfaro M."/>
            <person name="Sun H."/>
            <person name="Tritt A."/>
            <person name="Yoshinaga Y."/>
            <person name="Zwiers L.-H."/>
            <person name="Turgeon B.G."/>
            <person name="Goodwin S.B."/>
            <person name="Spatafora J.W."/>
            <person name="Crous P.W."/>
            <person name="Grigoriev I.V."/>
        </authorList>
    </citation>
    <scope>NUCLEOTIDE SEQUENCE</scope>
    <source>
        <strain evidence="8">CBS 342.82</strain>
    </source>
</reference>
<dbReference type="SMART" id="SM00702">
    <property type="entry name" value="P4Hc"/>
    <property type="match status" value="1"/>
</dbReference>
<evidence type="ECO:0000256" key="2">
    <source>
        <dbReference type="ARBA" id="ARBA00022723"/>
    </source>
</evidence>
<evidence type="ECO:0000313" key="7">
    <source>
        <dbReference type="Proteomes" id="UP000504637"/>
    </source>
</evidence>
<keyword evidence="4" id="KW-0560">Oxidoreductase</keyword>
<gene>
    <name evidence="8" type="ORF">K489DRAFT_354609</name>
</gene>
<comment type="cofactor">
    <cofactor evidence="1">
        <name>L-ascorbate</name>
        <dbReference type="ChEBI" id="CHEBI:38290"/>
    </cofactor>
</comment>
<dbReference type="GO" id="GO:0005783">
    <property type="term" value="C:endoplasmic reticulum"/>
    <property type="evidence" value="ECO:0007669"/>
    <property type="project" value="TreeGrafter"/>
</dbReference>
<dbReference type="SUPFAM" id="SSF51197">
    <property type="entry name" value="Clavaminate synthase-like"/>
    <property type="match status" value="1"/>
</dbReference>
<dbReference type="Gene3D" id="2.60.120.620">
    <property type="entry name" value="q2cbj1_9rhob like domain"/>
    <property type="match status" value="1"/>
</dbReference>
<dbReference type="InterPro" id="IPR045054">
    <property type="entry name" value="P4HA-like"/>
</dbReference>
<evidence type="ECO:0000256" key="5">
    <source>
        <dbReference type="ARBA" id="ARBA00023004"/>
    </source>
</evidence>
<dbReference type="RefSeq" id="XP_033461564.1">
    <property type="nucleotide sequence ID" value="XM_033602502.1"/>
</dbReference>
<dbReference type="InterPro" id="IPR044862">
    <property type="entry name" value="Pro_4_hyd_alph_FE2OG_OXY"/>
</dbReference>